<dbReference type="InterPro" id="IPR000914">
    <property type="entry name" value="SBP_5_dom"/>
</dbReference>
<dbReference type="Pfam" id="PF00496">
    <property type="entry name" value="SBP_bac_5"/>
    <property type="match status" value="1"/>
</dbReference>
<evidence type="ECO:0000313" key="3">
    <source>
        <dbReference type="EMBL" id="SEQ18397.1"/>
    </source>
</evidence>
<dbReference type="PANTHER" id="PTHR30290:SF83">
    <property type="entry name" value="ABC TRANSPORTER SUBSTRATE-BINDING PROTEIN"/>
    <property type="match status" value="1"/>
</dbReference>
<dbReference type="GO" id="GO:1904680">
    <property type="term" value="F:peptide transmembrane transporter activity"/>
    <property type="evidence" value="ECO:0007669"/>
    <property type="project" value="TreeGrafter"/>
</dbReference>
<feature type="chain" id="PRO_5038390543" evidence="1">
    <location>
        <begin position="24"/>
        <end position="542"/>
    </location>
</feature>
<dbReference type="Gene3D" id="3.10.105.10">
    <property type="entry name" value="Dipeptide-binding Protein, Domain 3"/>
    <property type="match status" value="1"/>
</dbReference>
<dbReference type="InterPro" id="IPR039424">
    <property type="entry name" value="SBP_5"/>
</dbReference>
<dbReference type="SUPFAM" id="SSF53850">
    <property type="entry name" value="Periplasmic binding protein-like II"/>
    <property type="match status" value="1"/>
</dbReference>
<evidence type="ECO:0000256" key="1">
    <source>
        <dbReference type="SAM" id="SignalP"/>
    </source>
</evidence>
<dbReference type="GO" id="GO:0015833">
    <property type="term" value="P:peptide transport"/>
    <property type="evidence" value="ECO:0007669"/>
    <property type="project" value="TreeGrafter"/>
</dbReference>
<sequence>MSRSRVAWVALPAVLAMTLGACGGGGGGSTAAGKEDPEGTVSIYGTEPKSTLFPANTTEAGGGKITDALFTRLVGYKAEDGATYNLAAESIESSDAKVYKIKLKPGQKFHDGTDVKAKNFVDAWNYAAYAPNAQQAGSFMSPIAGFKDVHPADENAKPATDKMSGLKVVSDTELEVTLSAPNSVFPIMLGYQPFSPLPDAFFADPKAFEAKPIGNGPLKFVSRTPNALIKLERFDDYKLEDKVHFKTLDVKIYSSQETAYQDLVAGKLDFMEALPPSAKVGEKYKADLGDQVLNANLLGQSAIALPYYIPAFKDNVKLRQAVSMAINREQITKTVLAGSYVPSDGWVSPGIKGYRKGICGEYCTYNPEKAKQLFQESGFTGKLTIQSNQDGGRKEPLEAACNSIKQALGVECEFVGATNFGAFRQIVDGKQLTGMSRSDWSADYPSIENFLNPLYRTGGSSNDSNYSNPAVDALLEKADGTANEDEAIKLYQQAEDLIAKDMPSIPTWNEKGIGARSKNLLAAKLTFTRDAELAAFRVAAKS</sequence>
<evidence type="ECO:0000259" key="2">
    <source>
        <dbReference type="Pfam" id="PF00496"/>
    </source>
</evidence>
<accession>A0A1H9DYJ5</accession>
<name>A0A1H9DYJ5_9PSEU</name>
<keyword evidence="1" id="KW-0732">Signal</keyword>
<dbReference type="GO" id="GO:0043190">
    <property type="term" value="C:ATP-binding cassette (ABC) transporter complex"/>
    <property type="evidence" value="ECO:0007669"/>
    <property type="project" value="InterPro"/>
</dbReference>
<dbReference type="AlphaFoldDB" id="A0A1H9DYJ5"/>
<dbReference type="PANTHER" id="PTHR30290">
    <property type="entry name" value="PERIPLASMIC BINDING COMPONENT OF ABC TRANSPORTER"/>
    <property type="match status" value="1"/>
</dbReference>
<dbReference type="GO" id="GO:0042597">
    <property type="term" value="C:periplasmic space"/>
    <property type="evidence" value="ECO:0007669"/>
    <property type="project" value="UniProtKB-ARBA"/>
</dbReference>
<dbReference type="InterPro" id="IPR030678">
    <property type="entry name" value="Peptide/Ni-bd"/>
</dbReference>
<dbReference type="Gene3D" id="3.40.190.10">
    <property type="entry name" value="Periplasmic binding protein-like II"/>
    <property type="match status" value="1"/>
</dbReference>
<protein>
    <submittedName>
        <fullName evidence="3">Oligopeptide transport system substrate-binding protein</fullName>
    </submittedName>
</protein>
<dbReference type="CDD" id="cd00995">
    <property type="entry name" value="PBP2_NikA_DppA_OppA_like"/>
    <property type="match status" value="1"/>
</dbReference>
<organism evidence="3 4">
    <name type="scientific">Lentzea xinjiangensis</name>
    <dbReference type="NCBI Taxonomy" id="402600"/>
    <lineage>
        <taxon>Bacteria</taxon>
        <taxon>Bacillati</taxon>
        <taxon>Actinomycetota</taxon>
        <taxon>Actinomycetes</taxon>
        <taxon>Pseudonocardiales</taxon>
        <taxon>Pseudonocardiaceae</taxon>
        <taxon>Lentzea</taxon>
    </lineage>
</organism>
<dbReference type="Proteomes" id="UP000199352">
    <property type="component" value="Unassembled WGS sequence"/>
</dbReference>
<dbReference type="PROSITE" id="PS51257">
    <property type="entry name" value="PROKAR_LIPOPROTEIN"/>
    <property type="match status" value="1"/>
</dbReference>
<reference evidence="4" key="1">
    <citation type="submission" date="2016-10" db="EMBL/GenBank/DDBJ databases">
        <authorList>
            <person name="Varghese N."/>
            <person name="Submissions S."/>
        </authorList>
    </citation>
    <scope>NUCLEOTIDE SEQUENCE [LARGE SCALE GENOMIC DNA]</scope>
    <source>
        <strain evidence="4">CGMCC 4.3525</strain>
    </source>
</reference>
<dbReference type="STRING" id="402600.SAMN05216188_102325"/>
<keyword evidence="4" id="KW-1185">Reference proteome</keyword>
<dbReference type="OrthoDB" id="9046151at2"/>
<feature type="domain" description="Solute-binding protein family 5" evidence="2">
    <location>
        <begin position="86"/>
        <end position="461"/>
    </location>
</feature>
<gene>
    <name evidence="3" type="ORF">SAMN05216188_102325</name>
</gene>
<feature type="signal peptide" evidence="1">
    <location>
        <begin position="1"/>
        <end position="23"/>
    </location>
</feature>
<dbReference type="Gene3D" id="3.90.76.10">
    <property type="entry name" value="Dipeptide-binding Protein, Domain 1"/>
    <property type="match status" value="1"/>
</dbReference>
<dbReference type="PIRSF" id="PIRSF002741">
    <property type="entry name" value="MppA"/>
    <property type="match status" value="1"/>
</dbReference>
<dbReference type="EMBL" id="FOFR01000002">
    <property type="protein sequence ID" value="SEQ18397.1"/>
    <property type="molecule type" value="Genomic_DNA"/>
</dbReference>
<evidence type="ECO:0000313" key="4">
    <source>
        <dbReference type="Proteomes" id="UP000199352"/>
    </source>
</evidence>
<proteinExistence type="predicted"/>
<dbReference type="RefSeq" id="WP_089949757.1">
    <property type="nucleotide sequence ID" value="NZ_FOFR01000002.1"/>
</dbReference>